<feature type="compositionally biased region" description="Polar residues" evidence="1">
    <location>
        <begin position="1003"/>
        <end position="1016"/>
    </location>
</feature>
<dbReference type="Proteomes" id="UP001233271">
    <property type="component" value="Chromosome 4"/>
</dbReference>
<sequence>MEEPELEPTHLYVPPNSATSGGGISIISRLVPQAQALIAHLKALGGNRGVQILAALSALSDVPFDFSVVNCQPCVACFRFDSDQLCIRTPRGPCAWCLGIGHECYFPDSSLPLPLEEPDNAAQLLDKVITRALENMRSEARDYAWAHLQQLVPILPAIADDMAHDMSDESVEEWAHDFEMRMADYIPTIVQDALENHEKKYRTTLGPYALAIVRAFMWKGAESVDDLEHVVQGVGNSFRQMWEEDGPKLVQMLARQDLEETLEEESDCETESDFETLTSISEVVGNEMSVSGQEAMQKHIASLPGIKETAEETALSQATMTPGLAWLWERDIIQKIKHKFKERVPTLGLDHVSSWTAQGRERTALLIPASKAGPVTTLSFFSSLVLQAKDLMGLLGVRNDECDHDIFAALQILSAAQTDRTMVGLHEQCTHCRNSAQYCVRSSVGKCARCLAYQHDCSDYQNDHADTVCCDVIMKAIEQLGAGTNEYIDVRIAFLESRFPSLVAQVGRMAQQTKESMQAMEAAKEKILYRLPAIKCGVATLVLEERPHSLAKKWEKDHIYLVLNPWAWPIRQALLSAPYGHLGLDAWGMGGRTISAADVSAFTDELEKKLVEDAKRVARDGVKACVTIPIPANRIVAGTGVCVISLLAPQATQLIALFGQSQLRDRNILEALNTLSSIDKCPGMIRTAKYLCNRCCSVNGICVRPSGAKCTLCLVNGKECVGYKRDPEDVLLEKAIAHVQILMDGKILAMQRLVINLTPRLVDLLCQAMSPVGGHTHPIGYVEKVTRHLFESLRAHFRKEVKDAVHRHIMRYCLASSFQSLAYIRKRIEQGVSGIEHLGPLVEHIRSNIGPACYKECVEMQTWIEPFAKDWMEGYRRCEQIKRGARPQDADPVVEAAISDTGEQAVGAPDTTLESQVPGGMNHLQSQATQRTDIAYAENSEVSLNHTVVPAPAQSGDMDQDLAATLNSAPNAAEPSTAAATQNFGVQVSENDAHAVPTAASKPGQSGDVTHDSATPLNPPSNAREPSLAPTENDAAPQATNMAADTDLPLKVKNEVLAELPSQDAKAIRDFLNGQMDKWVKDARRVLAARMSFNSIPQWSEEHLKEQGMMRAQGAVQHWRKLRRGG</sequence>
<organism evidence="2 3">
    <name type="scientific">Cutaneotrichosporon cavernicola</name>
    <dbReference type="NCBI Taxonomy" id="279322"/>
    <lineage>
        <taxon>Eukaryota</taxon>
        <taxon>Fungi</taxon>
        <taxon>Dikarya</taxon>
        <taxon>Basidiomycota</taxon>
        <taxon>Agaricomycotina</taxon>
        <taxon>Tremellomycetes</taxon>
        <taxon>Trichosporonales</taxon>
        <taxon>Trichosporonaceae</taxon>
        <taxon>Cutaneotrichosporon</taxon>
    </lineage>
</organism>
<protein>
    <submittedName>
        <fullName evidence="2">Uncharacterized protein</fullName>
    </submittedName>
</protein>
<evidence type="ECO:0000313" key="2">
    <source>
        <dbReference type="EMBL" id="BEI91424.1"/>
    </source>
</evidence>
<proteinExistence type="predicted"/>
<dbReference type="EMBL" id="AP028215">
    <property type="protein sequence ID" value="BEI91424.1"/>
    <property type="molecule type" value="Genomic_DNA"/>
</dbReference>
<name>A0AA48QVK0_9TREE</name>
<dbReference type="RefSeq" id="XP_060456689.1">
    <property type="nucleotide sequence ID" value="XM_060600058.1"/>
</dbReference>
<accession>A0AA48QVK0</accession>
<reference evidence="2" key="1">
    <citation type="journal article" date="2023" name="BMC Genomics">
        <title>Chromosome-level genome assemblies of Cutaneotrichosporon spp. (Trichosporonales, Basidiomycota) reveal imbalanced evolution between nucleotide sequences and chromosome synteny.</title>
        <authorList>
            <person name="Kobayashi Y."/>
            <person name="Kayamori A."/>
            <person name="Aoki K."/>
            <person name="Shiwa Y."/>
            <person name="Matsutani M."/>
            <person name="Fujita N."/>
            <person name="Sugita T."/>
            <person name="Iwasaki W."/>
            <person name="Tanaka N."/>
            <person name="Takashima M."/>
        </authorList>
    </citation>
    <scope>NUCLEOTIDE SEQUENCE</scope>
    <source>
        <strain evidence="2">HIS019</strain>
    </source>
</reference>
<dbReference type="KEGG" id="ccac:CcaHIS019_0402440"/>
<keyword evidence="3" id="KW-1185">Reference proteome</keyword>
<feature type="region of interest" description="Disordered" evidence="1">
    <location>
        <begin position="997"/>
        <end position="1035"/>
    </location>
</feature>
<evidence type="ECO:0000313" key="3">
    <source>
        <dbReference type="Proteomes" id="UP001233271"/>
    </source>
</evidence>
<dbReference type="GeneID" id="85495294"/>
<evidence type="ECO:0000256" key="1">
    <source>
        <dbReference type="SAM" id="MobiDB-lite"/>
    </source>
</evidence>
<dbReference type="AlphaFoldDB" id="A0AA48QVK0"/>
<gene>
    <name evidence="2" type="ORF">CcaverHIS019_0402440</name>
</gene>